<evidence type="ECO:0000313" key="4">
    <source>
        <dbReference type="Proteomes" id="UP001142372"/>
    </source>
</evidence>
<evidence type="ECO:0000256" key="2">
    <source>
        <dbReference type="SAM" id="Phobius"/>
    </source>
</evidence>
<feature type="transmembrane region" description="Helical" evidence="2">
    <location>
        <begin position="461"/>
        <end position="478"/>
    </location>
</feature>
<feature type="compositionally biased region" description="Polar residues" evidence="1">
    <location>
        <begin position="986"/>
        <end position="1009"/>
    </location>
</feature>
<feature type="transmembrane region" description="Helical" evidence="2">
    <location>
        <begin position="142"/>
        <end position="168"/>
    </location>
</feature>
<proteinExistence type="predicted"/>
<organism evidence="3 4">
    <name type="scientific">Leifsonia poae</name>
    <dbReference type="NCBI Taxonomy" id="110933"/>
    <lineage>
        <taxon>Bacteria</taxon>
        <taxon>Bacillati</taxon>
        <taxon>Actinomycetota</taxon>
        <taxon>Actinomycetes</taxon>
        <taxon>Micrococcales</taxon>
        <taxon>Microbacteriaceae</taxon>
        <taxon>Leifsonia</taxon>
    </lineage>
</organism>
<feature type="region of interest" description="Disordered" evidence="1">
    <location>
        <begin position="982"/>
        <end position="1009"/>
    </location>
</feature>
<feature type="transmembrane region" description="Helical" evidence="2">
    <location>
        <begin position="484"/>
        <end position="508"/>
    </location>
</feature>
<accession>A0A9W6LYX9</accession>
<feature type="transmembrane region" description="Helical" evidence="2">
    <location>
        <begin position="57"/>
        <end position="84"/>
    </location>
</feature>
<feature type="transmembrane region" description="Helical" evidence="2">
    <location>
        <begin position="356"/>
        <end position="377"/>
    </location>
</feature>
<feature type="transmembrane region" description="Helical" evidence="2">
    <location>
        <begin position="189"/>
        <end position="211"/>
    </location>
</feature>
<reference evidence="3" key="1">
    <citation type="journal article" date="2014" name="Int. J. Syst. Evol. Microbiol.">
        <title>Complete genome sequence of Corynebacterium casei LMG S-19264T (=DSM 44701T), isolated from a smear-ripened cheese.</title>
        <authorList>
            <consortium name="US DOE Joint Genome Institute (JGI-PGF)"/>
            <person name="Walter F."/>
            <person name="Albersmeier A."/>
            <person name="Kalinowski J."/>
            <person name="Ruckert C."/>
        </authorList>
    </citation>
    <scope>NUCLEOTIDE SEQUENCE</scope>
    <source>
        <strain evidence="3">VKM Ac-1401</strain>
    </source>
</reference>
<evidence type="ECO:0000256" key="1">
    <source>
        <dbReference type="SAM" id="MobiDB-lite"/>
    </source>
</evidence>
<feature type="transmembrane region" description="Helical" evidence="2">
    <location>
        <begin position="105"/>
        <end position="130"/>
    </location>
</feature>
<dbReference type="EMBL" id="BSEN01000003">
    <property type="protein sequence ID" value="GLJ75286.1"/>
    <property type="molecule type" value="Genomic_DNA"/>
</dbReference>
<evidence type="ECO:0008006" key="5">
    <source>
        <dbReference type="Google" id="ProtNLM"/>
    </source>
</evidence>
<feature type="transmembrane region" description="Helical" evidence="2">
    <location>
        <begin position="529"/>
        <end position="549"/>
    </location>
</feature>
<feature type="transmembrane region" description="Helical" evidence="2">
    <location>
        <begin position="231"/>
        <end position="252"/>
    </location>
</feature>
<sequence>MLAAASLLTIAGLDQLIGQAIGKDRQSHPLSGVIGLGAATNVSSWAQWYTSGRADAVGWWILFSVAADALFVVAYAVILLRLVARATPPAPSDMVAGHSWTNVSRLFLQLLILLEAIEAVVLIVGAMTLLSSAGSATQPPSLALIGTIEAAVATGKWIAFGLLVIAVLRNPGTRGVLWRVTRNMSQAVWVHRLSAVLVLALVVLACIPSDGVLDQLPDVQRQWLDDLPWGAVHYAGIAAATLGLAAVGLFLLGRQRSRCSYDFRVRQYPESAKLPAERQWIWWSIPVVAWLVLAVWTLLASLIAGATWPAIMTQFDSAAALFLGIPIAVIVVSALLERRRPPVMIDVEPDPDRAVYAWLFGDVLAVLVLCVGGLGLVRSFAGPTFLSPSGWAIGIFVLGFVSAVLWPLVVVGLTGYARPAPDAGWLRITSAPARALGWINRWADPTATPTPARSARNRRGLFALICAGVAVIALALVFPADFAAALGGVGVTVALITAWGVILGAFTVALQDYQVLAVFRGLRLKAAPILTLAIALPLVFTITGASVWGGDATAHAIRIGHDSTGPASTPPASRDMVDALRGRIDAARCYLTLPDGTVVKPVIIVAAEGGGIRAAYFTVKALQKLGSAGCLAQSVALSSGVSGGSLGLALTKTSGGDALAKVRAVSAQSVVASGVTGLLAGDLVAGNLGMHVPSVMDGRIGWRDRASLIEQGWIDAAPGLGRQFDVTPTDTTGYTLFNSTDARSKCRVIIGQLATGAAQLSGSDSSPVTCSRPGVQPAETADLATISGQQCPASLDWAGAAMLSARFPIITPAGRLPSGSACSEGKTVELIDGGYAEGSALGTVADLAPTITTAVREYNLSRHGAEPFALPLLLFLRNSSGFDLQAKEAGVVAEPLVPLEGRDAASAQSDHRALIQRIIANFQRACPAHSEACATQTEGFADEYGSNAIVVSPFTRPTIAAPLGWALSSYSVNSLSRAIDDAAKSDSGSGYAQLSDVTGLPTSSSPPAQ</sequence>
<dbReference type="InterPro" id="IPR016035">
    <property type="entry name" value="Acyl_Trfase/lysoPLipase"/>
</dbReference>
<keyword evidence="2" id="KW-0472">Membrane</keyword>
<keyword evidence="4" id="KW-1185">Reference proteome</keyword>
<keyword evidence="2" id="KW-1133">Transmembrane helix</keyword>
<dbReference type="SUPFAM" id="SSF52151">
    <property type="entry name" value="FabD/lysophospholipase-like"/>
    <property type="match status" value="1"/>
</dbReference>
<dbReference type="AlphaFoldDB" id="A0A9W6LYX9"/>
<evidence type="ECO:0000313" key="3">
    <source>
        <dbReference type="EMBL" id="GLJ75286.1"/>
    </source>
</evidence>
<feature type="transmembrane region" description="Helical" evidence="2">
    <location>
        <begin position="389"/>
        <end position="417"/>
    </location>
</feature>
<dbReference type="RefSeq" id="WP_271175973.1">
    <property type="nucleotide sequence ID" value="NZ_BAAAJO010000001.1"/>
</dbReference>
<protein>
    <recommendedName>
        <fullName evidence="5">PNPLA domain-containing protein</fullName>
    </recommendedName>
</protein>
<keyword evidence="2" id="KW-0812">Transmembrane</keyword>
<name>A0A9W6LYX9_9MICO</name>
<feature type="transmembrane region" description="Helical" evidence="2">
    <location>
        <begin position="280"/>
        <end position="306"/>
    </location>
</feature>
<gene>
    <name evidence="3" type="ORF">GCM10017584_08600</name>
</gene>
<comment type="caution">
    <text evidence="3">The sequence shown here is derived from an EMBL/GenBank/DDBJ whole genome shotgun (WGS) entry which is preliminary data.</text>
</comment>
<reference evidence="3" key="2">
    <citation type="submission" date="2023-01" db="EMBL/GenBank/DDBJ databases">
        <authorList>
            <person name="Sun Q."/>
            <person name="Evtushenko L."/>
        </authorList>
    </citation>
    <scope>NUCLEOTIDE SEQUENCE</scope>
    <source>
        <strain evidence="3">VKM Ac-1401</strain>
    </source>
</reference>
<feature type="transmembrane region" description="Helical" evidence="2">
    <location>
        <begin position="318"/>
        <end position="336"/>
    </location>
</feature>
<dbReference type="Proteomes" id="UP001142372">
    <property type="component" value="Unassembled WGS sequence"/>
</dbReference>